<sequence>MWPRDEFSDFFRRSRCGLTSLTLGPMLGVMFNDSDVVSLLQSTPTLAELKLHDSTGSLSGRVITPELCQCLHIPPLVPATFTQFTGPLVLNLEKLALGVNLHLAAFDEDVLVRMILSRCQLIDMSGPEGSNFLRRLELRFISDDDDDYLFDHIKSSVLAIKSMSIMRWPGPA</sequence>
<dbReference type="Proteomes" id="UP001498398">
    <property type="component" value="Unassembled WGS sequence"/>
</dbReference>
<keyword evidence="2" id="KW-1185">Reference proteome</keyword>
<evidence type="ECO:0000313" key="1">
    <source>
        <dbReference type="EMBL" id="KAK7456370.1"/>
    </source>
</evidence>
<name>A0ABR1JBL1_9AGAR</name>
<gene>
    <name evidence="1" type="ORF">VKT23_010618</name>
</gene>
<reference evidence="1 2" key="1">
    <citation type="submission" date="2024-01" db="EMBL/GenBank/DDBJ databases">
        <title>A draft genome for the cacao thread blight pathogen Marasmiellus scandens.</title>
        <authorList>
            <person name="Baruah I.K."/>
            <person name="Leung J."/>
            <person name="Bukari Y."/>
            <person name="Amoako-Attah I."/>
            <person name="Meinhardt L.W."/>
            <person name="Bailey B.A."/>
            <person name="Cohen S.P."/>
        </authorList>
    </citation>
    <scope>NUCLEOTIDE SEQUENCE [LARGE SCALE GENOMIC DNA]</scope>
    <source>
        <strain evidence="1 2">GH-19</strain>
    </source>
</reference>
<organism evidence="1 2">
    <name type="scientific">Marasmiellus scandens</name>
    <dbReference type="NCBI Taxonomy" id="2682957"/>
    <lineage>
        <taxon>Eukaryota</taxon>
        <taxon>Fungi</taxon>
        <taxon>Dikarya</taxon>
        <taxon>Basidiomycota</taxon>
        <taxon>Agaricomycotina</taxon>
        <taxon>Agaricomycetes</taxon>
        <taxon>Agaricomycetidae</taxon>
        <taxon>Agaricales</taxon>
        <taxon>Marasmiineae</taxon>
        <taxon>Omphalotaceae</taxon>
        <taxon>Marasmiellus</taxon>
    </lineage>
</organism>
<dbReference type="EMBL" id="JBANRG010000021">
    <property type="protein sequence ID" value="KAK7456370.1"/>
    <property type="molecule type" value="Genomic_DNA"/>
</dbReference>
<evidence type="ECO:0000313" key="2">
    <source>
        <dbReference type="Proteomes" id="UP001498398"/>
    </source>
</evidence>
<comment type="caution">
    <text evidence="1">The sequence shown here is derived from an EMBL/GenBank/DDBJ whole genome shotgun (WGS) entry which is preliminary data.</text>
</comment>
<accession>A0ABR1JBL1</accession>
<proteinExistence type="predicted"/>
<protein>
    <submittedName>
        <fullName evidence="1">Uncharacterized protein</fullName>
    </submittedName>
</protein>